<feature type="chain" id="PRO_5012690883" evidence="1">
    <location>
        <begin position="23"/>
        <end position="317"/>
    </location>
</feature>
<accession>A0A212KLC6</accession>
<sequence>MGRNLFLGVLGASMLAAAPLRAAEIEAPGPGGPLRGTLVEGGANAPVVLILPGSGPTDRNGDNPLGVRAAPYRRLAEALAQRGVTSVRIDKRGLFGSAAAVPDANAVTLDDYVHDAETWIAAIRARTGAACVWLLGHSEGGLIALAAQHADGVCGLVLVATPGRRLADGLKAQMRAALANGPLLEKIDRTIDRLAAGERIAAADLPAPVAPLFAPELQGYMASVLPRDPARMIADARRPVLILQGTRDLQVGVADAEALHRAAPRATLKLLPDVNHVLKVVESDDRAANVAAYADPDRPLAPGIAEAVAAFVTTATF</sequence>
<dbReference type="GO" id="GO:0052689">
    <property type="term" value="F:carboxylic ester hydrolase activity"/>
    <property type="evidence" value="ECO:0007669"/>
    <property type="project" value="TreeGrafter"/>
</dbReference>
<dbReference type="PANTHER" id="PTHR43265">
    <property type="entry name" value="ESTERASE ESTD"/>
    <property type="match status" value="1"/>
</dbReference>
<protein>
    <submittedName>
        <fullName evidence="3">Lysophospholipase</fullName>
    </submittedName>
</protein>
<organism evidence="3">
    <name type="scientific">uncultured Alphaproteobacteria bacterium</name>
    <dbReference type="NCBI Taxonomy" id="91750"/>
    <lineage>
        <taxon>Bacteria</taxon>
        <taxon>Pseudomonadati</taxon>
        <taxon>Pseudomonadota</taxon>
        <taxon>Alphaproteobacteria</taxon>
        <taxon>environmental samples</taxon>
    </lineage>
</organism>
<name>A0A212KLC6_9PROT</name>
<dbReference type="InterPro" id="IPR053145">
    <property type="entry name" value="AB_hydrolase_Est10"/>
</dbReference>
<feature type="domain" description="AB hydrolase-1" evidence="2">
    <location>
        <begin position="48"/>
        <end position="280"/>
    </location>
</feature>
<dbReference type="Pfam" id="PF12697">
    <property type="entry name" value="Abhydrolase_6"/>
    <property type="match status" value="1"/>
</dbReference>
<dbReference type="PANTHER" id="PTHR43265:SF1">
    <property type="entry name" value="ESTERASE ESTD"/>
    <property type="match status" value="1"/>
</dbReference>
<dbReference type="AlphaFoldDB" id="A0A212KLC6"/>
<evidence type="ECO:0000256" key="1">
    <source>
        <dbReference type="SAM" id="SignalP"/>
    </source>
</evidence>
<dbReference type="InterPro" id="IPR000073">
    <property type="entry name" value="AB_hydrolase_1"/>
</dbReference>
<dbReference type="EMBL" id="FLUO01000003">
    <property type="protein sequence ID" value="SBW12464.1"/>
    <property type="molecule type" value="Genomic_DNA"/>
</dbReference>
<gene>
    <name evidence="3" type="ORF">KL86APRO_30014</name>
</gene>
<dbReference type="SUPFAM" id="SSF53474">
    <property type="entry name" value="alpha/beta-Hydrolases"/>
    <property type="match status" value="1"/>
</dbReference>
<dbReference type="InterPro" id="IPR029058">
    <property type="entry name" value="AB_hydrolase_fold"/>
</dbReference>
<reference evidence="3" key="1">
    <citation type="submission" date="2016-04" db="EMBL/GenBank/DDBJ databases">
        <authorList>
            <person name="Evans L.H."/>
            <person name="Alamgir A."/>
            <person name="Owens N."/>
            <person name="Weber N.D."/>
            <person name="Virtaneva K."/>
            <person name="Barbian K."/>
            <person name="Babar A."/>
            <person name="Rosenke K."/>
        </authorList>
    </citation>
    <scope>NUCLEOTIDE SEQUENCE</scope>
    <source>
        <strain evidence="3">86</strain>
    </source>
</reference>
<keyword evidence="1" id="KW-0732">Signal</keyword>
<evidence type="ECO:0000313" key="3">
    <source>
        <dbReference type="EMBL" id="SBW12464.1"/>
    </source>
</evidence>
<feature type="signal peptide" evidence="1">
    <location>
        <begin position="1"/>
        <end position="22"/>
    </location>
</feature>
<evidence type="ECO:0000259" key="2">
    <source>
        <dbReference type="Pfam" id="PF12697"/>
    </source>
</evidence>
<proteinExistence type="predicted"/>
<dbReference type="Gene3D" id="3.40.50.1820">
    <property type="entry name" value="alpha/beta hydrolase"/>
    <property type="match status" value="1"/>
</dbReference>